<dbReference type="Proteomes" id="UP000678237">
    <property type="component" value="Unassembled WGS sequence"/>
</dbReference>
<evidence type="ECO:0000256" key="2">
    <source>
        <dbReference type="SAM" id="Phobius"/>
    </source>
</evidence>
<reference evidence="3" key="2">
    <citation type="submission" date="2021-05" db="EMBL/GenBank/DDBJ databases">
        <title>Protein family content uncovers lineage relationships and bacterial pathway maintenance mechanisms in DPANN archaea.</title>
        <authorList>
            <person name="Castelle C.J."/>
            <person name="Meheust R."/>
            <person name="Jaffe A.L."/>
            <person name="Seitz K."/>
            <person name="Gong X."/>
            <person name="Baker B.J."/>
            <person name="Banfield J.F."/>
        </authorList>
    </citation>
    <scope>NUCLEOTIDE SEQUENCE</scope>
    <source>
        <strain evidence="3">RIFCSPLOWO2_01_FULL_58_19</strain>
    </source>
</reference>
<protein>
    <submittedName>
        <fullName evidence="3">Uncharacterized protein</fullName>
    </submittedName>
</protein>
<feature type="compositionally biased region" description="Polar residues" evidence="1">
    <location>
        <begin position="81"/>
        <end position="100"/>
    </location>
</feature>
<reference evidence="3" key="1">
    <citation type="submission" date="2021-03" db="EMBL/GenBank/DDBJ databases">
        <authorList>
            <person name="Jaffe A."/>
        </authorList>
    </citation>
    <scope>NUCLEOTIDE SEQUENCE</scope>
    <source>
        <strain evidence="3">RIFCSPLOWO2_01_FULL_58_19</strain>
    </source>
</reference>
<evidence type="ECO:0000256" key="1">
    <source>
        <dbReference type="SAM" id="MobiDB-lite"/>
    </source>
</evidence>
<sequence>MELKVVAVLAVVLVALIALGFFNLLPGLSKKTVQECEDQPGSLLKDVCYSLKARNEKNADWCNSVYSEAAKKKCLAQFKSTTPGSVASPSTGTEGQQPASGETPVPAGGSKPEAKPVPKTLAEAKVIDLMPAKAEYGSDYSVERDEEFGSGETGYAEGRLLALKKAEESGGSTAIEVKVIRFQSKSNAKDYFSKEKGTMKTDETTKAFDEGLGSTCFSIKFEGGVIQKTARVLCRRDEIAFTVFVENKDTSKSPDGYVKLFGQAIEARLDQAVK</sequence>
<feature type="transmembrane region" description="Helical" evidence="2">
    <location>
        <begin position="6"/>
        <end position="25"/>
    </location>
</feature>
<comment type="caution">
    <text evidence="3">The sequence shown here is derived from an EMBL/GenBank/DDBJ whole genome shotgun (WGS) entry which is preliminary data.</text>
</comment>
<proteinExistence type="predicted"/>
<keyword evidence="2" id="KW-1133">Transmembrane helix</keyword>
<keyword evidence="2" id="KW-0812">Transmembrane</keyword>
<organism evidence="3 4">
    <name type="scientific">Candidatus Iainarchaeum sp</name>
    <dbReference type="NCBI Taxonomy" id="3101447"/>
    <lineage>
        <taxon>Archaea</taxon>
        <taxon>Candidatus Iainarchaeota</taxon>
        <taxon>Candidatus Iainarchaeia</taxon>
        <taxon>Candidatus Iainarchaeales</taxon>
        <taxon>Candidatus Iainarchaeaceae</taxon>
        <taxon>Candidatus Iainarchaeum</taxon>
    </lineage>
</organism>
<dbReference type="EMBL" id="JAGVWE010000005">
    <property type="protein sequence ID" value="MBS3063461.1"/>
    <property type="molecule type" value="Genomic_DNA"/>
</dbReference>
<evidence type="ECO:0000313" key="3">
    <source>
        <dbReference type="EMBL" id="MBS3063461.1"/>
    </source>
</evidence>
<name>A0A8T4L974_9ARCH</name>
<gene>
    <name evidence="3" type="ORF">J4203_06345</name>
</gene>
<dbReference type="AlphaFoldDB" id="A0A8T4L974"/>
<evidence type="ECO:0000313" key="4">
    <source>
        <dbReference type="Proteomes" id="UP000678237"/>
    </source>
</evidence>
<feature type="region of interest" description="Disordered" evidence="1">
    <location>
        <begin position="81"/>
        <end position="117"/>
    </location>
</feature>
<accession>A0A8T4L974</accession>
<keyword evidence="2" id="KW-0472">Membrane</keyword>